<dbReference type="AlphaFoldDB" id="X1GL17"/>
<name>X1GL17_9ZZZZ</name>
<feature type="non-terminal residue" evidence="1">
    <location>
        <position position="283"/>
    </location>
</feature>
<proteinExistence type="predicted"/>
<comment type="caution">
    <text evidence="1">The sequence shown here is derived from an EMBL/GenBank/DDBJ whole genome shotgun (WGS) entry which is preliminary data.</text>
</comment>
<feature type="non-terminal residue" evidence="1">
    <location>
        <position position="1"/>
    </location>
</feature>
<dbReference type="EMBL" id="BARU01021260">
    <property type="protein sequence ID" value="GAH58596.1"/>
    <property type="molecule type" value="Genomic_DNA"/>
</dbReference>
<protein>
    <submittedName>
        <fullName evidence="1">Uncharacterized protein</fullName>
    </submittedName>
</protein>
<sequence length="283" mass="31008">ISAIDHANKKLTVTGDVLSGNTALADGDTIRINGGTTEANNIELTVNGTPTYSSLSSTVYVDEALSAEGATPGNLFVGTTPIIRYHRHVKEAVGSPEYILVGTAYNIFLWNYTGRTFTVKHTCASECTRWEMVTHKDNVYATNNIDKVLWWNIESSAGNNFAVLNHASGLSIGDSKYVTKAKHIFTFASYLFVGYLTDSDGDVHPSRIRWATLDTGGATIDFDVTGTEDTGVKDFHNTPTGIMGFARWGNNIIVGTGPDYLGRIYRGWWTTQDTVFEWVEEAL</sequence>
<organism evidence="1">
    <name type="scientific">marine sediment metagenome</name>
    <dbReference type="NCBI Taxonomy" id="412755"/>
    <lineage>
        <taxon>unclassified sequences</taxon>
        <taxon>metagenomes</taxon>
        <taxon>ecological metagenomes</taxon>
    </lineage>
</organism>
<gene>
    <name evidence="1" type="ORF">S03H2_34810</name>
</gene>
<reference evidence="1" key="1">
    <citation type="journal article" date="2014" name="Front. Microbiol.">
        <title>High frequency of phylogenetically diverse reductive dehalogenase-homologous genes in deep subseafloor sedimentary metagenomes.</title>
        <authorList>
            <person name="Kawai M."/>
            <person name="Futagami T."/>
            <person name="Toyoda A."/>
            <person name="Takaki Y."/>
            <person name="Nishi S."/>
            <person name="Hori S."/>
            <person name="Arai W."/>
            <person name="Tsubouchi T."/>
            <person name="Morono Y."/>
            <person name="Uchiyama I."/>
            <person name="Ito T."/>
            <person name="Fujiyama A."/>
            <person name="Inagaki F."/>
            <person name="Takami H."/>
        </authorList>
    </citation>
    <scope>NUCLEOTIDE SEQUENCE</scope>
    <source>
        <strain evidence="1">Expedition CK06-06</strain>
    </source>
</reference>
<evidence type="ECO:0000313" key="1">
    <source>
        <dbReference type="EMBL" id="GAH58596.1"/>
    </source>
</evidence>
<accession>X1GL17</accession>